<feature type="region of interest" description="Disordered" evidence="1">
    <location>
        <begin position="291"/>
        <end position="341"/>
    </location>
</feature>
<feature type="compositionally biased region" description="Polar residues" evidence="1">
    <location>
        <begin position="186"/>
        <end position="207"/>
    </location>
</feature>
<feature type="compositionally biased region" description="Basic and acidic residues" evidence="1">
    <location>
        <begin position="132"/>
        <end position="163"/>
    </location>
</feature>
<feature type="compositionally biased region" description="Basic and acidic residues" evidence="1">
    <location>
        <begin position="1344"/>
        <end position="1368"/>
    </location>
</feature>
<comment type="caution">
    <text evidence="2">The sequence shown here is derived from an EMBL/GenBank/DDBJ whole genome shotgun (WGS) entry which is preliminary data.</text>
</comment>
<feature type="region of interest" description="Disordered" evidence="1">
    <location>
        <begin position="398"/>
        <end position="424"/>
    </location>
</feature>
<feature type="region of interest" description="Disordered" evidence="1">
    <location>
        <begin position="68"/>
        <end position="94"/>
    </location>
</feature>
<sequence>MDSGENSDSGKEEEDDDDDANKTELNQLMDQQKSYLQMCQTSAKILQVLAGLGGPQPTHVIELESVSNDTDVSSCSSPESMSQSPITEETTSRPESAECVIWAEPLLTCQLVHPVTRPYRDVRRLPPGVTPEDVKRSKAEAAKLRAAAAREENAVAEDEKNQEKAAVTPGEQKPCMASDQAEKPETSGTTRSTHNQSISDTLTGTSVDNDKTASLVKPENGSGRGTDTQASTLPSVDAVSSSLAATREDFKRAMSQISCASETIRQAHSLLTSMGLGQYSLRRRLAQANNNNNPEAADETNKTISVHEDSNSTLEQGSSRTVKTTEAIGTRENSETNGIKTACEESACNTTEETVGPESTFPPLLLVKPIIDAEENKNTVLENQNITVAKSLMRPKEDVKNRNGSRLEMPTSKSCDAPNLSSEIPIKPVTRSNDFSDLSAPRNINVSANVRHFRDSGSNTDSWTKWSSHLQPQRLQASRHTSSVTRFTNRFGGQPKFYRNAPLLSRTQESTNLAATIQNSGTVSSVNEPEKVNSISCNNCHTDVSNLPSGPTEGGMYVSERSKVVPFGDTKGKRRSKHSNLPKHEITLAEVRKAVEFAMGTLQKSGKWTESWSENDIEIERKMDINLNGETLLKTNEEDCSTVYNEQVATDGVIDRQSATHVENIAAKRVTFSQEPMIISNSLKDVRESVSQDKAFDVENNFACGDKQDSCSHPTVKLGGFSQVTQDTNKMLDAIYCLENDNLDDNNDEDQDLHCKNNYQASSINASNETKVLTSRKTSPLPQCLGREDQVDTQENKFDQRKQTYFDRLKEICNKQTLKKAETDVGNIESCAGIEHNNLIALRECGETQTPSKHFENITPPEITADEDTKAAPLLSSSKMDLESDGTTEQNICKDTNISETKWDERQDAGVRIFDVGENDSSINGSLQKSIFDRNCDSQRNTCNVHTSSAESNRNKKETCNDLGVKEEKDLGFSEGTGLEHEHTTKGSDRNLQPELYDSSSGSVLLTDSSAAVHATFTCSSSTIDHVLVLMEDEEGVASGQQKVKTDISTETFVKTNHGTDDRKGTMQNGEIGDGDVCNLEEESDTIVLNSSAGCLYNNAINSGCHDDVDESITYSREEPLYKPSFYKSPSSIGQDDSPTLSSSIEKLRVTMTRESSSNLHRSLSAGDTRQSSEFEKTVPFIYYSTGFKSAPPHDASIPIDSASGSSPKIFRGINPDKKVCMKSPRLRSSSEDVTAAKVQHDQIGDDLNRITASNTRVNWARFDHKPSRSCGNSPRNTRPSSALKWRKFAKTAAPPLEVSPAQSTSVSIIEMMEEKKPEPIIFSDPSLSMDPFGIKESNKVRASDDIDRGCSDHQTETKLADGHKARDSDEDSEYVNEEDFAKGATSLLFSRTRRLRFRRRRRRRRQRSGSWWTRSVRCVRSKLRSLFGVCCK</sequence>
<feature type="region of interest" description="Disordered" evidence="1">
    <location>
        <begin position="971"/>
        <end position="993"/>
    </location>
</feature>
<feature type="compositionally biased region" description="Basic and acidic residues" evidence="1">
    <location>
        <begin position="299"/>
        <end position="310"/>
    </location>
</feature>
<feature type="compositionally biased region" description="Polar residues" evidence="1">
    <location>
        <begin position="311"/>
        <end position="324"/>
    </location>
</feature>
<feature type="compositionally biased region" description="Polar residues" evidence="1">
    <location>
        <begin position="1153"/>
        <end position="1170"/>
    </location>
</feature>
<evidence type="ECO:0000313" key="2">
    <source>
        <dbReference type="EMBL" id="KAK3801148.1"/>
    </source>
</evidence>
<reference evidence="2" key="1">
    <citation type="journal article" date="2023" name="G3 (Bethesda)">
        <title>A reference genome for the long-term kleptoplast-retaining sea slug Elysia crispata morphotype clarki.</title>
        <authorList>
            <person name="Eastman K.E."/>
            <person name="Pendleton A.L."/>
            <person name="Shaikh M.A."/>
            <person name="Suttiyut T."/>
            <person name="Ogas R."/>
            <person name="Tomko P."/>
            <person name="Gavelis G."/>
            <person name="Widhalm J.R."/>
            <person name="Wisecaver J.H."/>
        </authorList>
    </citation>
    <scope>NUCLEOTIDE SEQUENCE</scope>
    <source>
        <strain evidence="2">ECLA1</strain>
    </source>
</reference>
<feature type="region of interest" description="Disordered" evidence="1">
    <location>
        <begin position="1152"/>
        <end position="1171"/>
    </location>
</feature>
<organism evidence="2 3">
    <name type="scientific">Elysia crispata</name>
    <name type="common">lettuce slug</name>
    <dbReference type="NCBI Taxonomy" id="231223"/>
    <lineage>
        <taxon>Eukaryota</taxon>
        <taxon>Metazoa</taxon>
        <taxon>Spiralia</taxon>
        <taxon>Lophotrochozoa</taxon>
        <taxon>Mollusca</taxon>
        <taxon>Gastropoda</taxon>
        <taxon>Heterobranchia</taxon>
        <taxon>Euthyneura</taxon>
        <taxon>Panpulmonata</taxon>
        <taxon>Sacoglossa</taxon>
        <taxon>Placobranchoidea</taxon>
        <taxon>Plakobranchidae</taxon>
        <taxon>Elysia</taxon>
    </lineage>
</organism>
<gene>
    <name evidence="2" type="ORF">RRG08_006866</name>
</gene>
<feature type="region of interest" description="Disordered" evidence="1">
    <location>
        <begin position="1"/>
        <end position="28"/>
    </location>
</feature>
<keyword evidence="3" id="KW-1185">Reference proteome</keyword>
<feature type="compositionally biased region" description="Polar residues" evidence="1">
    <location>
        <begin position="225"/>
        <end position="236"/>
    </location>
</feature>
<evidence type="ECO:0000313" key="3">
    <source>
        <dbReference type="Proteomes" id="UP001283361"/>
    </source>
</evidence>
<proteinExistence type="predicted"/>
<feature type="compositionally biased region" description="Low complexity" evidence="1">
    <location>
        <begin position="73"/>
        <end position="84"/>
    </location>
</feature>
<accession>A0AAE1ECP7</accession>
<dbReference type="Proteomes" id="UP001283361">
    <property type="component" value="Unassembled WGS sequence"/>
</dbReference>
<evidence type="ECO:0000256" key="1">
    <source>
        <dbReference type="SAM" id="MobiDB-lite"/>
    </source>
</evidence>
<dbReference type="EMBL" id="JAWDGP010000364">
    <property type="protein sequence ID" value="KAK3801148.1"/>
    <property type="molecule type" value="Genomic_DNA"/>
</dbReference>
<feature type="compositionally biased region" description="Polar residues" evidence="1">
    <location>
        <begin position="411"/>
        <end position="422"/>
    </location>
</feature>
<feature type="region of interest" description="Disordered" evidence="1">
    <location>
        <begin position="124"/>
        <end position="236"/>
    </location>
</feature>
<name>A0AAE1ECP7_9GAST</name>
<feature type="region of interest" description="Disordered" evidence="1">
    <location>
        <begin position="1344"/>
        <end position="1376"/>
    </location>
</feature>
<feature type="compositionally biased region" description="Basic and acidic residues" evidence="1">
    <location>
        <begin position="971"/>
        <end position="989"/>
    </location>
</feature>
<protein>
    <submittedName>
        <fullName evidence="2">Uncharacterized protein</fullName>
    </submittedName>
</protein>